<dbReference type="RefSeq" id="WP_257447580.1">
    <property type="nucleotide sequence ID" value="NZ_JANIPJ010000011.1"/>
</dbReference>
<organism evidence="1 2">
    <name type="scientific">Paenibacillus soyae</name>
    <dbReference type="NCBI Taxonomy" id="2969249"/>
    <lineage>
        <taxon>Bacteria</taxon>
        <taxon>Bacillati</taxon>
        <taxon>Bacillota</taxon>
        <taxon>Bacilli</taxon>
        <taxon>Bacillales</taxon>
        <taxon>Paenibacillaceae</taxon>
        <taxon>Paenibacillus</taxon>
    </lineage>
</organism>
<dbReference type="EMBL" id="JANIPJ010000011">
    <property type="protein sequence ID" value="MCR2805325.1"/>
    <property type="molecule type" value="Genomic_DNA"/>
</dbReference>
<evidence type="ECO:0000313" key="2">
    <source>
        <dbReference type="Proteomes" id="UP001141950"/>
    </source>
</evidence>
<dbReference type="AlphaFoldDB" id="A0A9X2S9R5"/>
<sequence>MKRIALIHGPYDDTGDGSGVEYVIEHGRLVDGYHAMYVSRRGELFVAPVRKVDGKETLYVLQHETVQLASDVTHGDAVIDEVYADLTAMTAWQFVTQVLMYADVHVELEVAKK</sequence>
<protein>
    <submittedName>
        <fullName evidence="1">Uncharacterized protein</fullName>
    </submittedName>
</protein>
<accession>A0A9X2S9R5</accession>
<dbReference type="Proteomes" id="UP001141950">
    <property type="component" value="Unassembled WGS sequence"/>
</dbReference>
<proteinExistence type="predicted"/>
<comment type="caution">
    <text evidence="1">The sequence shown here is derived from an EMBL/GenBank/DDBJ whole genome shotgun (WGS) entry which is preliminary data.</text>
</comment>
<reference evidence="1" key="1">
    <citation type="submission" date="2022-08" db="EMBL/GenBank/DDBJ databases">
        <title>The genomic sequence of strain Paenibacillus sp. SCIV0701.</title>
        <authorList>
            <person name="Zhao H."/>
        </authorList>
    </citation>
    <scope>NUCLEOTIDE SEQUENCE</scope>
    <source>
        <strain evidence="1">SCIV0701</strain>
    </source>
</reference>
<name>A0A9X2S9R5_9BACL</name>
<evidence type="ECO:0000313" key="1">
    <source>
        <dbReference type="EMBL" id="MCR2805325.1"/>
    </source>
</evidence>
<keyword evidence="2" id="KW-1185">Reference proteome</keyword>
<gene>
    <name evidence="1" type="ORF">NQZ67_15670</name>
</gene>